<reference evidence="1" key="1">
    <citation type="submission" date="2009-10" db="EMBL/GenBank/DDBJ databases">
        <title>Diversity of trophic interactions inside an arsenic-rich microbial ecosystem.</title>
        <authorList>
            <person name="Bertin P.N."/>
            <person name="Heinrich-Salmeron A."/>
            <person name="Pelletier E."/>
            <person name="Goulhen-Chollet F."/>
            <person name="Arsene-Ploetze F."/>
            <person name="Gallien S."/>
            <person name="Calteau A."/>
            <person name="Vallenet D."/>
            <person name="Casiot C."/>
            <person name="Chane-Woon-Ming B."/>
            <person name="Giloteaux L."/>
            <person name="Barakat M."/>
            <person name="Bonnefoy V."/>
            <person name="Bruneel O."/>
            <person name="Chandler M."/>
            <person name="Cleiss J."/>
            <person name="Duran R."/>
            <person name="Elbaz-Poulichet F."/>
            <person name="Fonknechten N."/>
            <person name="Lauga B."/>
            <person name="Mornico D."/>
            <person name="Ortet P."/>
            <person name="Schaeffer C."/>
            <person name="Siguier P."/>
            <person name="Alexander Thil Smith A."/>
            <person name="Van Dorsselaer A."/>
            <person name="Weissenbach J."/>
            <person name="Medigue C."/>
            <person name="Le Paslier D."/>
        </authorList>
    </citation>
    <scope>NUCLEOTIDE SEQUENCE</scope>
</reference>
<protein>
    <submittedName>
        <fullName evidence="1">Uncharacterized protein</fullName>
    </submittedName>
</protein>
<gene>
    <name evidence="1" type="ORF">CARN6_2296</name>
</gene>
<proteinExistence type="predicted"/>
<dbReference type="EMBL" id="CABQ01000272">
    <property type="protein sequence ID" value="CBI08786.1"/>
    <property type="molecule type" value="Genomic_DNA"/>
</dbReference>
<dbReference type="InterPro" id="IPR006315">
    <property type="entry name" value="OM_autotransptr_brl_dom"/>
</dbReference>
<name>E6QNG5_9ZZZZ</name>
<evidence type="ECO:0000313" key="1">
    <source>
        <dbReference type="EMBL" id="CBI08786.1"/>
    </source>
</evidence>
<dbReference type="AlphaFoldDB" id="E6QNG5"/>
<dbReference type="GO" id="GO:0019867">
    <property type="term" value="C:outer membrane"/>
    <property type="evidence" value="ECO:0007669"/>
    <property type="project" value="InterPro"/>
</dbReference>
<sequence length="164" mass="18262">MAYCSAQVLMLEYEHPLTPTTAFLARGSGVSYRYDNGRHLEDGRLRGMDVGARYYPAGSMQGWFVGGTIGYWNQDQTFTQYESTPGQWQGKASHTSPRLNIDIGDRIPIEGSKFSIMPQVNIGKFFMSSSCEVTAPNSMIGTPCNQKSEVNYYIFVGLLVGLEF</sequence>
<dbReference type="SUPFAM" id="SSF103515">
    <property type="entry name" value="Autotransporter"/>
    <property type="match status" value="1"/>
</dbReference>
<dbReference type="NCBIfam" id="TIGR01414">
    <property type="entry name" value="autotrans_barl"/>
    <property type="match status" value="1"/>
</dbReference>
<comment type="caution">
    <text evidence="1">The sequence shown here is derived from an EMBL/GenBank/DDBJ whole genome shotgun (WGS) entry which is preliminary data.</text>
</comment>
<organism evidence="1">
    <name type="scientific">mine drainage metagenome</name>
    <dbReference type="NCBI Taxonomy" id="410659"/>
    <lineage>
        <taxon>unclassified sequences</taxon>
        <taxon>metagenomes</taxon>
        <taxon>ecological metagenomes</taxon>
    </lineage>
</organism>
<accession>E6QNG5</accession>
<dbReference type="InterPro" id="IPR036709">
    <property type="entry name" value="Autotransporte_beta_dom_sf"/>
</dbReference>